<keyword evidence="1" id="KW-0805">Transcription regulation</keyword>
<dbReference type="PANTHER" id="PTHR43537:SF39">
    <property type="entry name" value="HTH-TYPE TRANSCRIPTIONAL REGULATOR MCBR"/>
    <property type="match status" value="1"/>
</dbReference>
<gene>
    <name evidence="6" type="ORF">F0357_07490</name>
</gene>
<dbReference type="GO" id="GO:0003700">
    <property type="term" value="F:DNA-binding transcription factor activity"/>
    <property type="evidence" value="ECO:0007669"/>
    <property type="project" value="InterPro"/>
</dbReference>
<dbReference type="SUPFAM" id="SSF48008">
    <property type="entry name" value="GntR ligand-binding domain-like"/>
    <property type="match status" value="1"/>
</dbReference>
<feature type="region of interest" description="Disordered" evidence="4">
    <location>
        <begin position="1"/>
        <end position="26"/>
    </location>
</feature>
<evidence type="ECO:0000256" key="2">
    <source>
        <dbReference type="ARBA" id="ARBA00023125"/>
    </source>
</evidence>
<dbReference type="Pfam" id="PF07729">
    <property type="entry name" value="FCD"/>
    <property type="match status" value="1"/>
</dbReference>
<dbReference type="SMART" id="SM00345">
    <property type="entry name" value="HTH_GNTR"/>
    <property type="match status" value="1"/>
</dbReference>
<protein>
    <submittedName>
        <fullName evidence="6">GntR family transcriptional regulator</fullName>
    </submittedName>
</protein>
<dbReference type="EMBL" id="VWNA01000001">
    <property type="protein sequence ID" value="MQT12508.1"/>
    <property type="molecule type" value="Genomic_DNA"/>
</dbReference>
<evidence type="ECO:0000313" key="6">
    <source>
        <dbReference type="EMBL" id="MQT12508.1"/>
    </source>
</evidence>
<dbReference type="SMART" id="SM00895">
    <property type="entry name" value="FCD"/>
    <property type="match status" value="1"/>
</dbReference>
<keyword evidence="7" id="KW-1185">Reference proteome</keyword>
<evidence type="ECO:0000256" key="4">
    <source>
        <dbReference type="SAM" id="MobiDB-lite"/>
    </source>
</evidence>
<dbReference type="Gene3D" id="1.20.120.530">
    <property type="entry name" value="GntR ligand-binding domain-like"/>
    <property type="match status" value="1"/>
</dbReference>
<accession>A0A6A7Y2D3</accession>
<feature type="compositionally biased region" description="Acidic residues" evidence="4">
    <location>
        <begin position="14"/>
        <end position="24"/>
    </location>
</feature>
<dbReference type="Proteomes" id="UP000332515">
    <property type="component" value="Unassembled WGS sequence"/>
</dbReference>
<feature type="domain" description="HTH gntR-type" evidence="5">
    <location>
        <begin position="26"/>
        <end position="93"/>
    </location>
</feature>
<organism evidence="6 7">
    <name type="scientific">Segnochrobactrum spirostomi</name>
    <dbReference type="NCBI Taxonomy" id="2608987"/>
    <lineage>
        <taxon>Bacteria</taxon>
        <taxon>Pseudomonadati</taxon>
        <taxon>Pseudomonadota</taxon>
        <taxon>Alphaproteobacteria</taxon>
        <taxon>Hyphomicrobiales</taxon>
        <taxon>Segnochrobactraceae</taxon>
        <taxon>Segnochrobactrum</taxon>
    </lineage>
</organism>
<dbReference type="GO" id="GO:0003677">
    <property type="term" value="F:DNA binding"/>
    <property type="evidence" value="ECO:0007669"/>
    <property type="project" value="UniProtKB-KW"/>
</dbReference>
<dbReference type="InterPro" id="IPR011711">
    <property type="entry name" value="GntR_C"/>
</dbReference>
<evidence type="ECO:0000256" key="3">
    <source>
        <dbReference type="ARBA" id="ARBA00023163"/>
    </source>
</evidence>
<keyword evidence="2" id="KW-0238">DNA-binding</keyword>
<dbReference type="PANTHER" id="PTHR43537">
    <property type="entry name" value="TRANSCRIPTIONAL REGULATOR, GNTR FAMILY"/>
    <property type="match status" value="1"/>
</dbReference>
<dbReference type="Pfam" id="PF00392">
    <property type="entry name" value="GntR"/>
    <property type="match status" value="1"/>
</dbReference>
<dbReference type="InterPro" id="IPR036390">
    <property type="entry name" value="WH_DNA-bd_sf"/>
</dbReference>
<evidence type="ECO:0000313" key="7">
    <source>
        <dbReference type="Proteomes" id="UP000332515"/>
    </source>
</evidence>
<reference evidence="6 7" key="1">
    <citation type="submission" date="2019-09" db="EMBL/GenBank/DDBJ databases">
        <title>Segnochrobactrum spirostomi gen. nov., sp. nov., isolated from the ciliate Spirostomum cf. yagiui and description of a novel family, Segnochrobactraceae fam. nov. within the order Rhizobiales of the class Alphaproteobacteria.</title>
        <authorList>
            <person name="Akter S."/>
            <person name="Shazib S.U.A."/>
            <person name="Shin M.K."/>
        </authorList>
    </citation>
    <scope>NUCLEOTIDE SEQUENCE [LARGE SCALE GENOMIC DNA]</scope>
    <source>
        <strain evidence="6 7">Sp-1</strain>
    </source>
</reference>
<dbReference type="InterPro" id="IPR036388">
    <property type="entry name" value="WH-like_DNA-bd_sf"/>
</dbReference>
<dbReference type="AlphaFoldDB" id="A0A6A7Y2D3"/>
<dbReference type="PROSITE" id="PS50949">
    <property type="entry name" value="HTH_GNTR"/>
    <property type="match status" value="1"/>
</dbReference>
<name>A0A6A7Y2D3_9HYPH</name>
<dbReference type="RefSeq" id="WP_153479765.1">
    <property type="nucleotide sequence ID" value="NZ_VWNA01000001.1"/>
</dbReference>
<dbReference type="Gene3D" id="1.10.10.10">
    <property type="entry name" value="Winged helix-like DNA-binding domain superfamily/Winged helix DNA-binding domain"/>
    <property type="match status" value="1"/>
</dbReference>
<dbReference type="InterPro" id="IPR008920">
    <property type="entry name" value="TF_FadR/GntR_C"/>
</dbReference>
<dbReference type="InterPro" id="IPR000524">
    <property type="entry name" value="Tscrpt_reg_HTH_GntR"/>
</dbReference>
<sequence length="233" mass="25546">MVKRAGSAAAELADGSEDEVEGEAEPSRAAQIYEELRNRLLVGRIMPGVGISTRVLAQELGVSPMPVREALTRLAAENAFEIRSKRRITIPEMTAERFDDLLHCRLLLEPDAAERSLPFLTRSIRAEMKRIDNAMGVALKNGDVAGYMEGNFAFHFAMYRAQPHRTLAHLIETLWLQFGPYMRVVYGRFGTTNLVDQHQVALAAIEAGDAPALRAAIASDIADGMGLIGRSGL</sequence>
<evidence type="ECO:0000256" key="1">
    <source>
        <dbReference type="ARBA" id="ARBA00023015"/>
    </source>
</evidence>
<evidence type="ECO:0000259" key="5">
    <source>
        <dbReference type="PROSITE" id="PS50949"/>
    </source>
</evidence>
<proteinExistence type="predicted"/>
<comment type="caution">
    <text evidence="6">The sequence shown here is derived from an EMBL/GenBank/DDBJ whole genome shotgun (WGS) entry which is preliminary data.</text>
</comment>
<dbReference type="SUPFAM" id="SSF46785">
    <property type="entry name" value="Winged helix' DNA-binding domain"/>
    <property type="match status" value="1"/>
</dbReference>
<keyword evidence="3" id="KW-0804">Transcription</keyword>